<comment type="caution">
    <text evidence="13">The sequence shown here is derived from an EMBL/GenBank/DDBJ whole genome shotgun (WGS) entry which is preliminary data.</text>
</comment>
<keyword evidence="5 12" id="KW-0812">Transmembrane</keyword>
<dbReference type="InterPro" id="IPR002076">
    <property type="entry name" value="ELO_fam"/>
</dbReference>
<comment type="catalytic activity">
    <reaction evidence="12">
        <text>an acyl-CoA + malonyl-CoA + H(+) = a 3-oxoacyl-CoA + CO2 + CoA</text>
        <dbReference type="Rhea" id="RHEA:50252"/>
        <dbReference type="ChEBI" id="CHEBI:15378"/>
        <dbReference type="ChEBI" id="CHEBI:16526"/>
        <dbReference type="ChEBI" id="CHEBI:57287"/>
        <dbReference type="ChEBI" id="CHEBI:57384"/>
        <dbReference type="ChEBI" id="CHEBI:58342"/>
        <dbReference type="ChEBI" id="CHEBI:90726"/>
    </reaction>
    <physiologicalReaction direction="left-to-right" evidence="12">
        <dbReference type="Rhea" id="RHEA:50253"/>
    </physiologicalReaction>
</comment>
<dbReference type="EC" id="2.3.1.-" evidence="12"/>
<evidence type="ECO:0000256" key="1">
    <source>
        <dbReference type="ARBA" id="ARBA00004141"/>
    </source>
</evidence>
<evidence type="ECO:0000256" key="12">
    <source>
        <dbReference type="RuleBase" id="RU361115"/>
    </source>
</evidence>
<evidence type="ECO:0000256" key="10">
    <source>
        <dbReference type="ARBA" id="ARBA00023160"/>
    </source>
</evidence>
<evidence type="ECO:0000313" key="14">
    <source>
        <dbReference type="Proteomes" id="UP000789901"/>
    </source>
</evidence>
<evidence type="ECO:0000256" key="3">
    <source>
        <dbReference type="ARBA" id="ARBA00022516"/>
    </source>
</evidence>
<dbReference type="PROSITE" id="PS01188">
    <property type="entry name" value="ELO"/>
    <property type="match status" value="1"/>
</dbReference>
<protein>
    <recommendedName>
        <fullName evidence="12">Elongation of fatty acids protein</fullName>
        <ecNumber evidence="12">2.3.1.-</ecNumber>
    </recommendedName>
</protein>
<feature type="transmembrane region" description="Helical" evidence="12">
    <location>
        <begin position="49"/>
        <end position="72"/>
    </location>
</feature>
<keyword evidence="9 12" id="KW-0472">Membrane</keyword>
<evidence type="ECO:0000256" key="8">
    <source>
        <dbReference type="ARBA" id="ARBA00023098"/>
    </source>
</evidence>
<organism evidence="13 14">
    <name type="scientific">Gigaspora margarita</name>
    <dbReference type="NCBI Taxonomy" id="4874"/>
    <lineage>
        <taxon>Eukaryota</taxon>
        <taxon>Fungi</taxon>
        <taxon>Fungi incertae sedis</taxon>
        <taxon>Mucoromycota</taxon>
        <taxon>Glomeromycotina</taxon>
        <taxon>Glomeromycetes</taxon>
        <taxon>Diversisporales</taxon>
        <taxon>Gigasporaceae</taxon>
        <taxon>Gigaspora</taxon>
    </lineage>
</organism>
<comment type="subcellular location">
    <subcellularLocation>
        <location evidence="1">Membrane</location>
        <topology evidence="1">Multi-pass membrane protein</topology>
    </subcellularLocation>
</comment>
<gene>
    <name evidence="13" type="ORF">GMARGA_LOCUS10867</name>
</gene>
<feature type="transmembrane region" description="Helical" evidence="12">
    <location>
        <begin position="254"/>
        <end position="273"/>
    </location>
</feature>
<dbReference type="PANTHER" id="PTHR11157:SF134">
    <property type="entry name" value="ELONGATION OF FATTY ACIDS PROTEIN 1-RELATED"/>
    <property type="match status" value="1"/>
</dbReference>
<comment type="similarity">
    <text evidence="2 12">Belongs to the ELO family.</text>
</comment>
<keyword evidence="7 12" id="KW-1133">Transmembrane helix</keyword>
<comment type="catalytic activity">
    <reaction evidence="11">
        <text>a very-long-chain acyl-CoA + malonyl-CoA + H(+) = a very-long-chain 3-oxoacyl-CoA + CO2 + CoA</text>
        <dbReference type="Rhea" id="RHEA:32727"/>
        <dbReference type="ChEBI" id="CHEBI:15378"/>
        <dbReference type="ChEBI" id="CHEBI:16526"/>
        <dbReference type="ChEBI" id="CHEBI:57287"/>
        <dbReference type="ChEBI" id="CHEBI:57384"/>
        <dbReference type="ChEBI" id="CHEBI:90725"/>
        <dbReference type="ChEBI" id="CHEBI:90736"/>
        <dbReference type="EC" id="2.3.1.199"/>
    </reaction>
</comment>
<feature type="transmembrane region" description="Helical" evidence="12">
    <location>
        <begin position="177"/>
        <end position="196"/>
    </location>
</feature>
<dbReference type="Proteomes" id="UP000789901">
    <property type="component" value="Unassembled WGS sequence"/>
</dbReference>
<dbReference type="Pfam" id="PF01151">
    <property type="entry name" value="ELO"/>
    <property type="match status" value="1"/>
</dbReference>
<keyword evidence="6 12" id="KW-0276">Fatty acid metabolism</keyword>
<evidence type="ECO:0000256" key="11">
    <source>
        <dbReference type="ARBA" id="ARBA00047375"/>
    </source>
</evidence>
<keyword evidence="14" id="KW-1185">Reference proteome</keyword>
<sequence length="306" mass="35621">MANKVSIDRPFGIYLDDYFVKTYSLVTGKDPNDFAFVEGVTPLSTLTEVIISCITYFALIFGGRLLLTNIPVIKLNLIFQIHNFLLTITSASLFILFVEQIFPIYWRNGILFAVCNKNGWTQRLELLYYLNYLVKYWELADTIFLVLRKKNLEFLHVYHHSMTMALCYSQLTGRTTVSWVPIVLNLMVHVFMYYYYFRAAGGAKIWWKKYLTTLQIIQFIIDLVFVYFCSYTYFASTYWPWMPNVGTCAGDEKAAIFGCLLLSSYLLLFIGFYKKTYNTKNVNTLKGKDRKDTARSVLVLTPEKIS</sequence>
<keyword evidence="3 12" id="KW-0444">Lipid biosynthesis</keyword>
<reference evidence="13 14" key="1">
    <citation type="submission" date="2021-06" db="EMBL/GenBank/DDBJ databases">
        <authorList>
            <person name="Kallberg Y."/>
            <person name="Tangrot J."/>
            <person name="Rosling A."/>
        </authorList>
    </citation>
    <scope>NUCLEOTIDE SEQUENCE [LARGE SCALE GENOMIC DNA]</scope>
    <source>
        <strain evidence="13 14">120-4 pot B 10/14</strain>
    </source>
</reference>
<feature type="transmembrane region" description="Helical" evidence="12">
    <location>
        <begin position="84"/>
        <end position="106"/>
    </location>
</feature>
<keyword evidence="10 12" id="KW-0275">Fatty acid biosynthesis</keyword>
<evidence type="ECO:0000256" key="4">
    <source>
        <dbReference type="ARBA" id="ARBA00022679"/>
    </source>
</evidence>
<evidence type="ECO:0000256" key="2">
    <source>
        <dbReference type="ARBA" id="ARBA00007263"/>
    </source>
</evidence>
<feature type="transmembrane region" description="Helical" evidence="12">
    <location>
        <begin position="216"/>
        <end position="234"/>
    </location>
</feature>
<dbReference type="PANTHER" id="PTHR11157">
    <property type="entry name" value="FATTY ACID ACYL TRANSFERASE-RELATED"/>
    <property type="match status" value="1"/>
</dbReference>
<accession>A0ABN7UUL1</accession>
<evidence type="ECO:0000256" key="6">
    <source>
        <dbReference type="ARBA" id="ARBA00022832"/>
    </source>
</evidence>
<keyword evidence="4 12" id="KW-0808">Transferase</keyword>
<keyword evidence="8 12" id="KW-0443">Lipid metabolism</keyword>
<dbReference type="EMBL" id="CAJVQB010006201">
    <property type="protein sequence ID" value="CAG8679376.1"/>
    <property type="molecule type" value="Genomic_DNA"/>
</dbReference>
<evidence type="ECO:0000256" key="7">
    <source>
        <dbReference type="ARBA" id="ARBA00022989"/>
    </source>
</evidence>
<evidence type="ECO:0000313" key="13">
    <source>
        <dbReference type="EMBL" id="CAG8679376.1"/>
    </source>
</evidence>
<proteinExistence type="inferred from homology"/>
<evidence type="ECO:0000256" key="9">
    <source>
        <dbReference type="ARBA" id="ARBA00023136"/>
    </source>
</evidence>
<name>A0ABN7UUL1_GIGMA</name>
<evidence type="ECO:0000256" key="5">
    <source>
        <dbReference type="ARBA" id="ARBA00022692"/>
    </source>
</evidence>
<dbReference type="InterPro" id="IPR030457">
    <property type="entry name" value="ELO_CS"/>
</dbReference>